<sequence>MIRAGAALIGAAALTILAAASPAAADPAGPADAAAEPHPVSYLIGRCYDPSQPVEERPERILYNCEGTGLMREMTWTQWDAEGARGTGIDESVECKPNCAEGPRLVNPIVVHAWNPRPADDDRCPADVQFYADITIAYPQGVPPWIVPGTTWDEGTDFVIIDGMPAVHFSDQKPFSCMPLGE</sequence>
<dbReference type="Proteomes" id="UP000069654">
    <property type="component" value="Unassembled WGS sequence"/>
</dbReference>
<evidence type="ECO:0000256" key="1">
    <source>
        <dbReference type="SAM" id="SignalP"/>
    </source>
</evidence>
<reference evidence="3" key="2">
    <citation type="submission" date="2016-02" db="EMBL/GenBank/DDBJ databases">
        <title>Draft genome sequence of five rapidly growing Mycobacterium species.</title>
        <authorList>
            <person name="Katahira K."/>
            <person name="Gotou Y."/>
            <person name="Iida K."/>
            <person name="Ogura Y."/>
            <person name="Hayashi T."/>
        </authorList>
    </citation>
    <scope>NUCLEOTIDE SEQUENCE [LARGE SCALE GENOMIC DNA]</scope>
    <source>
        <strain evidence="3">JCM6362</strain>
    </source>
</reference>
<reference evidence="2 3" key="1">
    <citation type="journal article" date="2016" name="Genome Announc.">
        <title>Draft Genome Sequences of Five Rapidly Growing Mycobacterium Species, M. thermoresistibile, M. fortuitum subsp. acetamidolyticum, M. canariasense, M. brisbanense, and M. novocastrense.</title>
        <authorList>
            <person name="Katahira K."/>
            <person name="Ogura Y."/>
            <person name="Gotoh Y."/>
            <person name="Hayashi T."/>
        </authorList>
    </citation>
    <scope>NUCLEOTIDE SEQUENCE [LARGE SCALE GENOMIC DNA]</scope>
    <source>
        <strain evidence="2 3">JCM6362</strain>
    </source>
</reference>
<gene>
    <name evidence="2" type="ORF">RMCT_1529</name>
</gene>
<evidence type="ECO:0000313" key="2">
    <source>
        <dbReference type="EMBL" id="GAT14559.1"/>
    </source>
</evidence>
<name>A0A124E843_MYCTH</name>
<accession>A0A124E843</accession>
<keyword evidence="1" id="KW-0732">Signal</keyword>
<comment type="caution">
    <text evidence="2">The sequence shown here is derived from an EMBL/GenBank/DDBJ whole genome shotgun (WGS) entry which is preliminary data.</text>
</comment>
<protein>
    <recommendedName>
        <fullName evidence="4">Secreted protein</fullName>
    </recommendedName>
</protein>
<feature type="chain" id="PRO_5007170859" description="Secreted protein" evidence="1">
    <location>
        <begin position="26"/>
        <end position="182"/>
    </location>
</feature>
<evidence type="ECO:0008006" key="4">
    <source>
        <dbReference type="Google" id="ProtNLM"/>
    </source>
</evidence>
<dbReference type="EMBL" id="BCTB01000009">
    <property type="protein sequence ID" value="GAT14559.1"/>
    <property type="molecule type" value="Genomic_DNA"/>
</dbReference>
<organism evidence="2 3">
    <name type="scientific">Mycolicibacterium thermoresistibile</name>
    <name type="common">Mycobacterium thermoresistibile</name>
    <dbReference type="NCBI Taxonomy" id="1797"/>
    <lineage>
        <taxon>Bacteria</taxon>
        <taxon>Bacillati</taxon>
        <taxon>Actinomycetota</taxon>
        <taxon>Actinomycetes</taxon>
        <taxon>Mycobacteriales</taxon>
        <taxon>Mycobacteriaceae</taxon>
        <taxon>Mycolicibacterium</taxon>
    </lineage>
</organism>
<dbReference type="AlphaFoldDB" id="A0A124E843"/>
<dbReference type="RefSeq" id="WP_003924083.1">
    <property type="nucleotide sequence ID" value="NZ_BCTB01000009.1"/>
</dbReference>
<evidence type="ECO:0000313" key="3">
    <source>
        <dbReference type="Proteomes" id="UP000069654"/>
    </source>
</evidence>
<dbReference type="OMA" id="GMPAVHF"/>
<feature type="signal peptide" evidence="1">
    <location>
        <begin position="1"/>
        <end position="25"/>
    </location>
</feature>
<dbReference type="OrthoDB" id="5149662at2"/>
<dbReference type="STRING" id="1797.RMCT_1529"/>
<proteinExistence type="predicted"/>